<sequence length="1144" mass="132846">MDHITERERQKVFQQELVQLRNEGFISQEMYQKLMSSYDDYLKFKFNPNKDVATVTENEEQEKKPILQTNVKKAEPKPFVQKKTPEQVRERNITWSLILGVLFILVGGLVLATSTWDQMGPILKVISLSFVSVFFIGLSTVTSRFLKIDKTAFAFLTLGSMLIPITIIAIGYFELLGEYLSLTGDGRFVLGLIGTLVPLPLYFRYASKHKSRLFVWISYLFLSLSAGFAIAATHVSVDFFYLGIMLFNALLLYGYHRLKNKEGLGIFLKELPSYAQLNLVVSTLLMLFIYEQEVFYSFNLFITASLYMAMVFLYKTKEYQFVFLALFAYGVYQLTEHSFLQSVDVVMYAMIGLAYLAFSFFANNDGWMSKVFRYTSGVISVFAFIYVSYQGLIIRAGEDSWILLLAYLIIAFNYIYLAFLTNQMIFRYLAPVFLFATGLQLWNSFYKWLQVDEPGLFMFGYSTLLFLTLGIWNRNKYLLPIRKSTYYTSIGVMLLCMLYELLMESPIQLAIMLFSFGALAIIVVLHSKKLENKLAGWIYAISWGLALLVLFPEITDQYPLYQTMFDWPFHLSFSGLVILAISYLWKKINKRELENTSFYIAQGLYFIGLLQLVSIYQTNETYVRPIILLIGIALAVQLVQRVKAHVLWLLVAMVAYSFYASLLSTLAIDSFQGIIFFLQFGIVIFFAVEKWVGVKITGLKPYFFWFSHGVQFLLIMAIVLDQMFSKTVTPIILFVPLVIYLYSTQWHKKEWHVRLHLYAAMTMVALVFATVLPYYDLFQAVAPVYYWLGASLIYLVTWFGVKGEWRKRMEYFIVPFSLYGLVAIVSSRIFEHYVEIIPLVGYVILNLFFLHKRHWTLLNMIPLLLSIAMWEQLQPTFSTSKSLWFISVACFFVLMVAGQLLHKELYNWKAQPIHIDWYAVIAFIYAVYALNFIDQEAAIWMEVIPFLLITLGLFVQLRRMMKPIARRVTQTLIGVSLLPSYYIVFDAYYDRIPDLIQAELMMLPLLALTVVLTVTTWKTHKKMMHMIQLIVLVLITAYLVMDAIQSNTIWDAVIIGFLSLFSMIVGMQAKIKSYFFVGVGTLLFNVLYQTKPYWGNMPWWGYLLIAGFTLITVASYNEWQKQSKKEDKLKQWMKKLVNNLKKWQ</sequence>
<feature type="transmembrane region" description="Helical" evidence="1">
    <location>
        <begin position="484"/>
        <end position="501"/>
    </location>
</feature>
<dbReference type="Proteomes" id="UP001145072">
    <property type="component" value="Unassembled WGS sequence"/>
</dbReference>
<feature type="transmembrane region" description="Helical" evidence="1">
    <location>
        <begin position="122"/>
        <end position="141"/>
    </location>
</feature>
<feature type="transmembrane region" description="Helical" evidence="1">
    <location>
        <begin position="507"/>
        <end position="525"/>
    </location>
</feature>
<feature type="transmembrane region" description="Helical" evidence="1">
    <location>
        <begin position="213"/>
        <end position="233"/>
    </location>
</feature>
<feature type="transmembrane region" description="Helical" evidence="1">
    <location>
        <begin position="537"/>
        <end position="555"/>
    </location>
</feature>
<feature type="transmembrane region" description="Helical" evidence="1">
    <location>
        <begin position="1049"/>
        <end position="1067"/>
    </location>
</feature>
<feature type="transmembrane region" description="Helical" evidence="1">
    <location>
        <begin position="296"/>
        <end position="314"/>
    </location>
</feature>
<dbReference type="AlphaFoldDB" id="A0A9X3WRM2"/>
<feature type="transmembrane region" description="Helical" evidence="1">
    <location>
        <begin position="702"/>
        <end position="720"/>
    </location>
</feature>
<feature type="transmembrane region" description="Helical" evidence="1">
    <location>
        <begin position="426"/>
        <end position="443"/>
    </location>
</feature>
<feature type="transmembrane region" description="Helical" evidence="1">
    <location>
        <begin position="374"/>
        <end position="394"/>
    </location>
</feature>
<feature type="transmembrane region" description="Helical" evidence="1">
    <location>
        <begin position="345"/>
        <end position="362"/>
    </location>
</feature>
<feature type="transmembrane region" description="Helical" evidence="1">
    <location>
        <begin position="646"/>
        <end position="668"/>
    </location>
</feature>
<feature type="transmembrane region" description="Helical" evidence="1">
    <location>
        <begin position="597"/>
        <end position="616"/>
    </location>
</feature>
<comment type="caution">
    <text evidence="2">The sequence shown here is derived from an EMBL/GenBank/DDBJ whole genome shotgun (WGS) entry which is preliminary data.</text>
</comment>
<keyword evidence="1" id="KW-1133">Transmembrane helix</keyword>
<feature type="transmembrane region" description="Helical" evidence="1">
    <location>
        <begin position="832"/>
        <end position="850"/>
    </location>
</feature>
<feature type="transmembrane region" description="Helical" evidence="1">
    <location>
        <begin position="883"/>
        <end position="901"/>
    </location>
</feature>
<keyword evidence="3" id="KW-1185">Reference proteome</keyword>
<feature type="transmembrane region" description="Helical" evidence="1">
    <location>
        <begin position="913"/>
        <end position="933"/>
    </location>
</feature>
<feature type="transmembrane region" description="Helical" evidence="1">
    <location>
        <begin position="808"/>
        <end position="826"/>
    </location>
</feature>
<feature type="transmembrane region" description="Helical" evidence="1">
    <location>
        <begin position="153"/>
        <end position="173"/>
    </location>
</feature>
<accession>A0A9X3WRM2</accession>
<evidence type="ECO:0000313" key="2">
    <source>
        <dbReference type="EMBL" id="MDC3422074.1"/>
    </source>
</evidence>
<dbReference type="EMBL" id="JAMQJZ010000016">
    <property type="protein sequence ID" value="MDC3422074.1"/>
    <property type="molecule type" value="Genomic_DNA"/>
</dbReference>
<evidence type="ECO:0000313" key="3">
    <source>
        <dbReference type="Proteomes" id="UP001145072"/>
    </source>
</evidence>
<feature type="transmembrane region" description="Helical" evidence="1">
    <location>
        <begin position="188"/>
        <end position="206"/>
    </location>
</feature>
<keyword evidence="1" id="KW-0812">Transmembrane</keyword>
<feature type="transmembrane region" description="Helical" evidence="1">
    <location>
        <begin position="857"/>
        <end position="877"/>
    </location>
</feature>
<gene>
    <name evidence="2" type="ORF">NC661_17075</name>
</gene>
<feature type="transmembrane region" description="Helical" evidence="1">
    <location>
        <begin position="784"/>
        <end position="801"/>
    </location>
</feature>
<name>A0A9X3WRM2_9BACI</name>
<feature type="transmembrane region" description="Helical" evidence="1">
    <location>
        <begin position="567"/>
        <end position="585"/>
    </location>
</feature>
<organism evidence="2 3">
    <name type="scientific">Aquibacillus koreensis</name>
    <dbReference type="NCBI Taxonomy" id="279446"/>
    <lineage>
        <taxon>Bacteria</taxon>
        <taxon>Bacillati</taxon>
        <taxon>Bacillota</taxon>
        <taxon>Bacilli</taxon>
        <taxon>Bacillales</taxon>
        <taxon>Bacillaceae</taxon>
        <taxon>Aquibacillus</taxon>
    </lineage>
</organism>
<dbReference type="RefSeq" id="WP_259869283.1">
    <property type="nucleotide sequence ID" value="NZ_JAMQJZ010000016.1"/>
</dbReference>
<feature type="transmembrane region" description="Helical" evidence="1">
    <location>
        <begin position="755"/>
        <end position="772"/>
    </location>
</feature>
<reference evidence="2" key="1">
    <citation type="submission" date="2022-06" db="EMBL/GenBank/DDBJ databases">
        <title>Aquibacillus sp. a new bacterium isolated from soil saline samples.</title>
        <authorList>
            <person name="Galisteo C."/>
            <person name="De La Haba R."/>
            <person name="Sanchez-Porro C."/>
            <person name="Ventosa A."/>
        </authorList>
    </citation>
    <scope>NUCLEOTIDE SEQUENCE</scope>
    <source>
        <strain evidence="2">JCM 12387</strain>
    </source>
</reference>
<evidence type="ECO:0000256" key="1">
    <source>
        <dbReference type="SAM" id="Phobius"/>
    </source>
</evidence>
<feature type="transmembrane region" description="Helical" evidence="1">
    <location>
        <begin position="267"/>
        <end position="290"/>
    </location>
</feature>
<feature type="transmembrane region" description="Helical" evidence="1">
    <location>
        <begin position="726"/>
        <end position="743"/>
    </location>
</feature>
<evidence type="ECO:0008006" key="4">
    <source>
        <dbReference type="Google" id="ProtNLM"/>
    </source>
</evidence>
<feature type="transmembrane region" description="Helical" evidence="1">
    <location>
        <begin position="969"/>
        <end position="989"/>
    </location>
</feature>
<feature type="transmembrane region" description="Helical" evidence="1">
    <location>
        <begin position="674"/>
        <end position="693"/>
    </location>
</feature>
<feature type="transmembrane region" description="Helical" evidence="1">
    <location>
        <begin position="1097"/>
        <end position="1116"/>
    </location>
</feature>
<proteinExistence type="predicted"/>
<feature type="transmembrane region" description="Helical" evidence="1">
    <location>
        <begin position="239"/>
        <end position="255"/>
    </location>
</feature>
<feature type="transmembrane region" description="Helical" evidence="1">
    <location>
        <begin position="939"/>
        <end position="957"/>
    </location>
</feature>
<feature type="transmembrane region" description="Helical" evidence="1">
    <location>
        <begin position="995"/>
        <end position="1014"/>
    </location>
</feature>
<feature type="transmembrane region" description="Helical" evidence="1">
    <location>
        <begin position="400"/>
        <end position="419"/>
    </location>
</feature>
<keyword evidence="1" id="KW-0472">Membrane</keyword>
<feature type="transmembrane region" description="Helical" evidence="1">
    <location>
        <begin position="1026"/>
        <end position="1043"/>
    </location>
</feature>
<feature type="transmembrane region" description="Helical" evidence="1">
    <location>
        <begin position="93"/>
        <end position="116"/>
    </location>
</feature>
<feature type="transmembrane region" description="Helical" evidence="1">
    <location>
        <begin position="321"/>
        <end position="339"/>
    </location>
</feature>
<protein>
    <recommendedName>
        <fullName evidence="4">DUF2157 domain-containing protein</fullName>
    </recommendedName>
</protein>
<feature type="transmembrane region" description="Helical" evidence="1">
    <location>
        <begin position="455"/>
        <end position="472"/>
    </location>
</feature>
<feature type="transmembrane region" description="Helical" evidence="1">
    <location>
        <begin position="622"/>
        <end position="639"/>
    </location>
</feature>
<feature type="transmembrane region" description="Helical" evidence="1">
    <location>
        <begin position="1074"/>
        <end position="1091"/>
    </location>
</feature>